<dbReference type="InterPro" id="IPR017703">
    <property type="entry name" value="YgfZ/GCV_T_CS"/>
</dbReference>
<dbReference type="NCBIfam" id="TIGR03317">
    <property type="entry name" value="ygfZ_signature"/>
    <property type="match status" value="1"/>
</dbReference>
<dbReference type="PIRSF" id="PIRSF006487">
    <property type="entry name" value="GcvT"/>
    <property type="match status" value="1"/>
</dbReference>
<keyword evidence="1" id="KW-0809">Transit peptide</keyword>
<dbReference type="SUPFAM" id="SSF103025">
    <property type="entry name" value="Folate-binding domain"/>
    <property type="match status" value="1"/>
</dbReference>
<feature type="binding site" evidence="2">
    <location>
        <position position="190"/>
    </location>
    <ligand>
        <name>substrate</name>
    </ligand>
</feature>
<organism evidence="5 6">
    <name type="scientific">Salinirubellus salinus</name>
    <dbReference type="NCBI Taxonomy" id="1364945"/>
    <lineage>
        <taxon>Archaea</taxon>
        <taxon>Methanobacteriati</taxon>
        <taxon>Methanobacteriota</taxon>
        <taxon>Stenosarchaea group</taxon>
        <taxon>Halobacteria</taxon>
        <taxon>Halobacteriales</taxon>
        <taxon>Natronomonadaceae</taxon>
        <taxon>Salinirubellus</taxon>
    </lineage>
</organism>
<gene>
    <name evidence="5" type="ORF">N0B31_16335</name>
</gene>
<dbReference type="EMBL" id="CP104003">
    <property type="protein sequence ID" value="UWM53693.1"/>
    <property type="molecule type" value="Genomic_DNA"/>
</dbReference>
<reference evidence="5" key="1">
    <citation type="submission" date="2022-09" db="EMBL/GenBank/DDBJ databases">
        <title>Diverse halophilic archaea isolated from saline environments.</title>
        <authorList>
            <person name="Cui H.-L."/>
        </authorList>
    </citation>
    <scope>NUCLEOTIDE SEQUENCE</scope>
    <source>
        <strain evidence="5">ZS-35-S2</strain>
    </source>
</reference>
<dbReference type="InterPro" id="IPR027266">
    <property type="entry name" value="TrmE/GcvT-like"/>
</dbReference>
<dbReference type="GeneID" id="74944023"/>
<dbReference type="InterPro" id="IPR029043">
    <property type="entry name" value="GcvT/YgfZ_C"/>
</dbReference>
<evidence type="ECO:0000313" key="6">
    <source>
        <dbReference type="Proteomes" id="UP001057580"/>
    </source>
</evidence>
<name>A0A9E7R2N5_9EURY</name>
<evidence type="ECO:0000313" key="5">
    <source>
        <dbReference type="EMBL" id="UWM53693.1"/>
    </source>
</evidence>
<dbReference type="InterPro" id="IPR006222">
    <property type="entry name" value="GCVT_N"/>
</dbReference>
<dbReference type="Proteomes" id="UP001057580">
    <property type="component" value="Chromosome"/>
</dbReference>
<dbReference type="InterPro" id="IPR013977">
    <property type="entry name" value="GcvT_C"/>
</dbReference>
<protein>
    <submittedName>
        <fullName evidence="5">Aminomethyltransferase family protein</fullName>
    </submittedName>
</protein>
<accession>A0A9E7R2N5</accession>
<evidence type="ECO:0000256" key="2">
    <source>
        <dbReference type="PIRSR" id="PIRSR006487-1"/>
    </source>
</evidence>
<dbReference type="InterPro" id="IPR028896">
    <property type="entry name" value="GcvT/YgfZ/DmdA"/>
</dbReference>
<dbReference type="Gene3D" id="3.30.1360.120">
    <property type="entry name" value="Probable tRNA modification gtpase trme, domain 1"/>
    <property type="match status" value="1"/>
</dbReference>
<dbReference type="SUPFAM" id="SSF101790">
    <property type="entry name" value="Aminomethyltransferase beta-barrel domain"/>
    <property type="match status" value="1"/>
</dbReference>
<dbReference type="AlphaFoldDB" id="A0A9E7R2N5"/>
<sequence>MTLVGDLHEAHGATFRDVDGARVVEDYGRPERTHRAVRNVVGVTEMGYGVVEVTGEDRVEYVDNVVSNRVPDEDGEGVYGLLLEPEGGVRADLYCFTAGERLLLFTPPSLAGEIADEWAERTFIQDVEVREATTDFGVFGVHGPKATEKVASVFSTQTPDRQLTFERGVLGDSGATVVRTDGLTGEEGYEVVCAAEDAEDVFDTLLTRGMNAAPFGYRTWETLTLEAGTPLFATELRGNVPNVVGLGNAVDYEKGCFVGQEVVSRVHNRGRPSRRLVGIEFEAGDAVPEAGATLTHDGDEVGSVTRAAESPSLERPVALAFADYGFEGETVDVDGAGAATVATLPFVEGSDESARRPRY</sequence>
<keyword evidence="6" id="KW-1185">Reference proteome</keyword>
<dbReference type="RefSeq" id="WP_260592687.1">
    <property type="nucleotide sequence ID" value="NZ_CP104003.1"/>
</dbReference>
<dbReference type="Pfam" id="PF08669">
    <property type="entry name" value="GCV_T_C"/>
    <property type="match status" value="1"/>
</dbReference>
<evidence type="ECO:0000256" key="1">
    <source>
        <dbReference type="ARBA" id="ARBA00022946"/>
    </source>
</evidence>
<dbReference type="PANTHER" id="PTHR43757:SF2">
    <property type="entry name" value="AMINOMETHYLTRANSFERASE, MITOCHONDRIAL"/>
    <property type="match status" value="1"/>
</dbReference>
<feature type="domain" description="Aminomethyltransferase C-terminal" evidence="4">
    <location>
        <begin position="274"/>
        <end position="347"/>
    </location>
</feature>
<dbReference type="Pfam" id="PF01571">
    <property type="entry name" value="GCV_T"/>
    <property type="match status" value="1"/>
</dbReference>
<dbReference type="PANTHER" id="PTHR43757">
    <property type="entry name" value="AMINOMETHYLTRANSFERASE"/>
    <property type="match status" value="1"/>
</dbReference>
<feature type="domain" description="GCVT N-terminal" evidence="3">
    <location>
        <begin position="6"/>
        <end position="254"/>
    </location>
</feature>
<dbReference type="KEGG" id="ssai:N0B31_16335"/>
<proteinExistence type="predicted"/>
<evidence type="ECO:0000259" key="4">
    <source>
        <dbReference type="Pfam" id="PF08669"/>
    </source>
</evidence>
<evidence type="ECO:0000259" key="3">
    <source>
        <dbReference type="Pfam" id="PF01571"/>
    </source>
</evidence>